<evidence type="ECO:0000313" key="3">
    <source>
        <dbReference type="EMBL" id="GIE70136.1"/>
    </source>
</evidence>
<reference evidence="3 4" key="1">
    <citation type="submission" date="2021-01" db="EMBL/GenBank/DDBJ databases">
        <title>Whole genome shotgun sequence of Actinoplanes palleronii NBRC 14916.</title>
        <authorList>
            <person name="Komaki H."/>
            <person name="Tamura T."/>
        </authorList>
    </citation>
    <scope>NUCLEOTIDE SEQUENCE [LARGE SCALE GENOMIC DNA]</scope>
    <source>
        <strain evidence="3 4">NBRC 14916</strain>
    </source>
</reference>
<evidence type="ECO:0000256" key="1">
    <source>
        <dbReference type="SAM" id="SignalP"/>
    </source>
</evidence>
<evidence type="ECO:0000259" key="2">
    <source>
        <dbReference type="Pfam" id="PF13472"/>
    </source>
</evidence>
<dbReference type="Proteomes" id="UP000624709">
    <property type="component" value="Unassembled WGS sequence"/>
</dbReference>
<protein>
    <submittedName>
        <fullName evidence="3">Lipase 1</fullName>
    </submittedName>
</protein>
<dbReference type="InterPro" id="IPR037460">
    <property type="entry name" value="SEST-like"/>
</dbReference>
<organism evidence="3 4">
    <name type="scientific">Actinoplanes palleronii</name>
    <dbReference type="NCBI Taxonomy" id="113570"/>
    <lineage>
        <taxon>Bacteria</taxon>
        <taxon>Bacillati</taxon>
        <taxon>Actinomycetota</taxon>
        <taxon>Actinomycetes</taxon>
        <taxon>Micromonosporales</taxon>
        <taxon>Micromonosporaceae</taxon>
        <taxon>Actinoplanes</taxon>
    </lineage>
</organism>
<feature type="domain" description="SGNH hydrolase-type esterase" evidence="2">
    <location>
        <begin position="36"/>
        <end position="249"/>
    </location>
</feature>
<feature type="signal peptide" evidence="1">
    <location>
        <begin position="1"/>
        <end position="29"/>
    </location>
</feature>
<dbReference type="PANTHER" id="PTHR37981">
    <property type="entry name" value="LIPASE 2"/>
    <property type="match status" value="1"/>
</dbReference>
<evidence type="ECO:0000313" key="4">
    <source>
        <dbReference type="Proteomes" id="UP000624709"/>
    </source>
</evidence>
<dbReference type="InterPro" id="IPR036514">
    <property type="entry name" value="SGNH_hydro_sf"/>
</dbReference>
<dbReference type="Pfam" id="PF13472">
    <property type="entry name" value="Lipase_GDSL_2"/>
    <property type="match status" value="1"/>
</dbReference>
<name>A0ABQ4BIN1_9ACTN</name>
<dbReference type="Gene3D" id="3.40.50.1110">
    <property type="entry name" value="SGNH hydrolase"/>
    <property type="match status" value="1"/>
</dbReference>
<proteinExistence type="predicted"/>
<keyword evidence="4" id="KW-1185">Reference proteome</keyword>
<dbReference type="InterPro" id="IPR013830">
    <property type="entry name" value="SGNH_hydro"/>
</dbReference>
<dbReference type="PANTHER" id="PTHR37981:SF1">
    <property type="entry name" value="SGNH HYDROLASE-TYPE ESTERASE DOMAIN-CONTAINING PROTEIN"/>
    <property type="match status" value="1"/>
</dbReference>
<comment type="caution">
    <text evidence="3">The sequence shown here is derived from an EMBL/GenBank/DDBJ whole genome shotgun (WGS) entry which is preliminary data.</text>
</comment>
<gene>
    <name evidence="3" type="ORF">Apa02nite_062440</name>
</gene>
<sequence length="261" mass="26545">MMSRATVLACLVSTSVLALTVATASPAQAAGVDYVALGDSYSSGVGAPGQSGTCLRSNYSYAAQWAAKNSPTTFQFLACSGAVTDDVVKTQVPAMSSAADLISITIGGNDAGFASTVLTCLTGSDATCTAKVNAGKTYVATTLPGKLDSTYAAIKAKAPGAKVVVLSYPNIFDTSAVICEMSSTKRKALNSGAQVLDDMIKSRVAAAGFTFSDVRDNFSGHGVCAAKPYLNGLTIIPPQNSYHPNSSGYTNGYLPALTSAA</sequence>
<accession>A0ABQ4BIN1</accession>
<dbReference type="EMBL" id="BOMS01000099">
    <property type="protein sequence ID" value="GIE70136.1"/>
    <property type="molecule type" value="Genomic_DNA"/>
</dbReference>
<keyword evidence="1" id="KW-0732">Signal</keyword>
<feature type="chain" id="PRO_5045237133" evidence="1">
    <location>
        <begin position="30"/>
        <end position="261"/>
    </location>
</feature>
<dbReference type="CDD" id="cd01823">
    <property type="entry name" value="SEST_like"/>
    <property type="match status" value="1"/>
</dbReference>
<dbReference type="SUPFAM" id="SSF52266">
    <property type="entry name" value="SGNH hydrolase"/>
    <property type="match status" value="1"/>
</dbReference>